<dbReference type="PANTHER" id="PTHR39087">
    <property type="entry name" value="UPF0104 MEMBRANE PROTEIN MJ1595"/>
    <property type="match status" value="1"/>
</dbReference>
<evidence type="ECO:0000256" key="1">
    <source>
        <dbReference type="ARBA" id="ARBA00004651"/>
    </source>
</evidence>
<keyword evidence="3 6" id="KW-0812">Transmembrane</keyword>
<keyword evidence="6" id="KW-0443">Lipid metabolism</keyword>
<evidence type="ECO:0000256" key="3">
    <source>
        <dbReference type="ARBA" id="ARBA00022692"/>
    </source>
</evidence>
<feature type="transmembrane region" description="Helical" evidence="6">
    <location>
        <begin position="146"/>
        <end position="163"/>
    </location>
</feature>
<dbReference type="AlphaFoldDB" id="A0A6B8RIZ1"/>
<keyword evidence="4 6" id="KW-1133">Transmembrane helix</keyword>
<feature type="transmembrane region" description="Helical" evidence="6">
    <location>
        <begin position="61"/>
        <end position="81"/>
    </location>
</feature>
<evidence type="ECO:0000313" key="8">
    <source>
        <dbReference type="Proteomes" id="UP000426246"/>
    </source>
</evidence>
<evidence type="ECO:0000256" key="2">
    <source>
        <dbReference type="ARBA" id="ARBA00022475"/>
    </source>
</evidence>
<accession>A0A6B8RIZ1</accession>
<dbReference type="InterPro" id="IPR022791">
    <property type="entry name" value="L-PG_synthase/AglD"/>
</dbReference>
<keyword evidence="5 6" id="KW-0472">Membrane</keyword>
<feature type="transmembrane region" description="Helical" evidence="6">
    <location>
        <begin position="28"/>
        <end position="49"/>
    </location>
</feature>
<proteinExistence type="inferred from homology"/>
<feature type="transmembrane region" description="Helical" evidence="6">
    <location>
        <begin position="169"/>
        <end position="189"/>
    </location>
</feature>
<keyword evidence="8" id="KW-1185">Reference proteome</keyword>
<evidence type="ECO:0000256" key="6">
    <source>
        <dbReference type="RuleBase" id="RU363042"/>
    </source>
</evidence>
<keyword evidence="2" id="KW-1003">Cell membrane</keyword>
<comment type="similarity">
    <text evidence="6">Belongs to the LPG synthase family.</text>
</comment>
<comment type="subcellular location">
    <subcellularLocation>
        <location evidence="1 6">Cell membrane</location>
        <topology evidence="1 6">Multi-pass membrane protein</topology>
    </subcellularLocation>
</comment>
<feature type="transmembrane region" description="Helical" evidence="6">
    <location>
        <begin position="216"/>
        <end position="238"/>
    </location>
</feature>
<dbReference type="GO" id="GO:0005886">
    <property type="term" value="C:plasma membrane"/>
    <property type="evidence" value="ECO:0007669"/>
    <property type="project" value="UniProtKB-SubCell"/>
</dbReference>
<sequence>MRIILNGIEIMYAVGKEFDPNMKLKSRFIIRILALLWLVIFIAITWAWFDKQELAQLWHKLAMQPYWLLFMFFMYLTSFILKAEAWRRYVEPREPLRVYFHGLIYSLLVNHLSPLKVGDLVRTGVLMKATGKTWDDALHSVAAMRLLDLFILGLFAGVGTVWFGLEASWLWIFLLLFGVIVAGFGYKMIGIKRLPFLQKHLSYLNATLISSKGRSILALVAVSWICEAGVIYGVIQILKLHLPFISMIWVNSITIAGQVFHITPGAIGTYESTLSGSLVVLGIDWKDAYAAAILSHGFKFIFSYSLGLYSFIRMPIKWNEIKLWFTHKKGV</sequence>
<reference evidence="8" key="1">
    <citation type="submission" date="2018-11" db="EMBL/GenBank/DDBJ databases">
        <title>Complete genome sequence of Paenibacillus sp. ML311-T8.</title>
        <authorList>
            <person name="Nam Y.-D."/>
            <person name="Kang J."/>
            <person name="Chung W.-H."/>
            <person name="Park Y.S."/>
        </authorList>
    </citation>
    <scope>NUCLEOTIDE SEQUENCE [LARGE SCALE GENOMIC DNA]</scope>
    <source>
        <strain evidence="8">ML311-T8</strain>
    </source>
</reference>
<comment type="function">
    <text evidence="6">Catalyzes the transfer of a lysyl group from L-lysyl-tRNA(Lys) to membrane-bound phosphatidylglycerol (PG), which produces lysylphosphatidylglycerol (LPG), a major component of the bacterial membrane with a positive net charge. LPG synthesis contributes to bacterial virulence as it is involved in the resistance mechanism against cationic antimicrobial peptides (CAMP) produces by the host's immune system (defensins, cathelicidins) and by the competing microorganisms.</text>
</comment>
<name>A0A6B8RIZ1_9BACL</name>
<comment type="catalytic activity">
    <reaction evidence="6">
        <text>L-lysyl-tRNA(Lys) + a 1,2-diacyl-sn-glycero-3-phospho-(1'-sn-glycerol) = a 1,2-diacyl-sn-glycero-3-phospho-1'-(3'-O-L-lysyl)-sn-glycerol + tRNA(Lys)</text>
        <dbReference type="Rhea" id="RHEA:10668"/>
        <dbReference type="Rhea" id="RHEA-COMP:9696"/>
        <dbReference type="Rhea" id="RHEA-COMP:9697"/>
        <dbReference type="ChEBI" id="CHEBI:64716"/>
        <dbReference type="ChEBI" id="CHEBI:75792"/>
        <dbReference type="ChEBI" id="CHEBI:78442"/>
        <dbReference type="ChEBI" id="CHEBI:78529"/>
        <dbReference type="EC" id="2.3.2.3"/>
    </reaction>
</comment>
<evidence type="ECO:0000313" key="7">
    <source>
        <dbReference type="EMBL" id="QGQ95585.1"/>
    </source>
</evidence>
<evidence type="ECO:0000256" key="5">
    <source>
        <dbReference type="ARBA" id="ARBA00023136"/>
    </source>
</evidence>
<evidence type="ECO:0000256" key="4">
    <source>
        <dbReference type="ARBA" id="ARBA00022989"/>
    </source>
</evidence>
<dbReference type="KEGG" id="ppsc:EHS13_12180"/>
<organism evidence="7 8">
    <name type="scientific">Paenibacillus psychroresistens</name>
    <dbReference type="NCBI Taxonomy" id="1778678"/>
    <lineage>
        <taxon>Bacteria</taxon>
        <taxon>Bacillati</taxon>
        <taxon>Bacillota</taxon>
        <taxon>Bacilli</taxon>
        <taxon>Bacillales</taxon>
        <taxon>Paenibacillaceae</taxon>
        <taxon>Paenibacillus</taxon>
    </lineage>
</organism>
<feature type="transmembrane region" description="Helical" evidence="6">
    <location>
        <begin position="288"/>
        <end position="312"/>
    </location>
</feature>
<protein>
    <recommendedName>
        <fullName evidence="6">Phosphatidylglycerol lysyltransferase</fullName>
        <ecNumber evidence="6">2.3.2.3</ecNumber>
    </recommendedName>
    <alternativeName>
        <fullName evidence="6">Lysylphosphatidylglycerol synthase</fullName>
    </alternativeName>
</protein>
<dbReference type="GO" id="GO:0006629">
    <property type="term" value="P:lipid metabolic process"/>
    <property type="evidence" value="ECO:0007669"/>
    <property type="project" value="UniProtKB-KW"/>
</dbReference>
<dbReference type="Pfam" id="PF03706">
    <property type="entry name" value="LPG_synthase_TM"/>
    <property type="match status" value="1"/>
</dbReference>
<keyword evidence="6" id="KW-0808">Transferase</keyword>
<dbReference type="Proteomes" id="UP000426246">
    <property type="component" value="Chromosome"/>
</dbReference>
<dbReference type="PANTHER" id="PTHR39087:SF2">
    <property type="entry name" value="UPF0104 MEMBRANE PROTEIN MJ1595"/>
    <property type="match status" value="1"/>
</dbReference>
<dbReference type="GO" id="GO:0050071">
    <property type="term" value="F:phosphatidylglycerol lysyltransferase activity"/>
    <property type="evidence" value="ECO:0007669"/>
    <property type="project" value="UniProtKB-EC"/>
</dbReference>
<dbReference type="GO" id="GO:0046677">
    <property type="term" value="P:response to antibiotic"/>
    <property type="evidence" value="ECO:0007669"/>
    <property type="project" value="UniProtKB-KW"/>
</dbReference>
<gene>
    <name evidence="6" type="primary">mprF</name>
    <name evidence="7" type="ORF">EHS13_12180</name>
</gene>
<dbReference type="EMBL" id="CP034235">
    <property type="protein sequence ID" value="QGQ95585.1"/>
    <property type="molecule type" value="Genomic_DNA"/>
</dbReference>
<keyword evidence="6" id="KW-0046">Antibiotic resistance</keyword>
<dbReference type="EC" id="2.3.2.3" evidence="6"/>